<accession>A0A4Y7PPE8</accession>
<feature type="compositionally biased region" description="Polar residues" evidence="1">
    <location>
        <begin position="337"/>
        <end position="357"/>
    </location>
</feature>
<keyword evidence="3" id="KW-1185">Reference proteome</keyword>
<feature type="region of interest" description="Disordered" evidence="1">
    <location>
        <begin position="153"/>
        <end position="235"/>
    </location>
</feature>
<name>A0A4Y7PPE8_9AGAM</name>
<protein>
    <submittedName>
        <fullName evidence="2">Uncharacterized protein</fullName>
    </submittedName>
</protein>
<evidence type="ECO:0000256" key="1">
    <source>
        <dbReference type="SAM" id="MobiDB-lite"/>
    </source>
</evidence>
<dbReference type="VEuPathDB" id="FungiDB:BD410DRAFT_795387"/>
<organism evidence="2 3">
    <name type="scientific">Rickenella mellea</name>
    <dbReference type="NCBI Taxonomy" id="50990"/>
    <lineage>
        <taxon>Eukaryota</taxon>
        <taxon>Fungi</taxon>
        <taxon>Dikarya</taxon>
        <taxon>Basidiomycota</taxon>
        <taxon>Agaricomycotina</taxon>
        <taxon>Agaricomycetes</taxon>
        <taxon>Hymenochaetales</taxon>
        <taxon>Rickenellaceae</taxon>
        <taxon>Rickenella</taxon>
    </lineage>
</organism>
<sequence>MSRTDSSLSSSLSQMRVSFFTDSDLAPGPSSRKACYIVDDDFSPLMTASDTSSVTDSIFTRTSRGSVETSSLNTSSDDDIRGVHIRPLSIRKKCQNSIRTHKIGSCEVVVEISGGQGNANRGRMSLQVTPPAYRCLSGDLKRHNSLSGALSTKSFIRPLPSPPGLKQPLIRPLPVPPILEDESSSGSSSPSPSTPSFKQHDLSVPNRESRPLPKIPEHPKHTDSPPIATDNTELPVSPIDRTYVSFFGMHGFGTQPDLDDREEQQDVGAPLRPKSAASVMPDADELVRLMNAIDEPVPPLPPFNLKDELERLMSAINEPIPPLELKRISAADFTVTKSPTDTDTESFAGSSLMTSRPTTKEWKFPVPPDTPPAAASTFPMEQALKLPIKSSLKQDIIHTPPPVMLADTFPRKKSTKRVNKPDRRKSHFRSRSHPQLLITANHTTRDSFLNMTDGNGSVSAPADVRTYRERMLTPLQRKNTYLPKLVTRQSTVARRLNRLTLSDPRSPAGAQPSELTVALSLRSQLRRANSKRGPENHNVIPPVPPLPPLSKQALMEKAKIRPQALGTGLFGSIPTAYTYTRSQQPQEADKSVKKRQALPIGQLRTGMHGHGGHSYGAIRAF</sequence>
<proteinExistence type="predicted"/>
<feature type="region of interest" description="Disordered" evidence="1">
    <location>
        <begin position="337"/>
        <end position="366"/>
    </location>
</feature>
<gene>
    <name evidence="2" type="ORF">BD410DRAFT_795387</name>
</gene>
<feature type="compositionally biased region" description="Pro residues" evidence="1">
    <location>
        <begin position="159"/>
        <end position="177"/>
    </location>
</feature>
<feature type="region of interest" description="Disordered" evidence="1">
    <location>
        <begin position="524"/>
        <end position="547"/>
    </location>
</feature>
<evidence type="ECO:0000313" key="3">
    <source>
        <dbReference type="Proteomes" id="UP000294933"/>
    </source>
</evidence>
<feature type="compositionally biased region" description="Basic and acidic residues" evidence="1">
    <location>
        <begin position="207"/>
        <end position="223"/>
    </location>
</feature>
<dbReference type="AlphaFoldDB" id="A0A4Y7PPE8"/>
<feature type="compositionally biased region" description="Low complexity" evidence="1">
    <location>
        <begin position="184"/>
        <end position="196"/>
    </location>
</feature>
<evidence type="ECO:0000313" key="2">
    <source>
        <dbReference type="EMBL" id="TDL16449.1"/>
    </source>
</evidence>
<dbReference type="EMBL" id="ML170243">
    <property type="protein sequence ID" value="TDL16449.1"/>
    <property type="molecule type" value="Genomic_DNA"/>
</dbReference>
<reference evidence="2 3" key="1">
    <citation type="submission" date="2018-06" db="EMBL/GenBank/DDBJ databases">
        <title>A transcriptomic atlas of mushroom development highlights an independent origin of complex multicellularity.</title>
        <authorList>
            <consortium name="DOE Joint Genome Institute"/>
            <person name="Krizsan K."/>
            <person name="Almasi E."/>
            <person name="Merenyi Z."/>
            <person name="Sahu N."/>
            <person name="Viragh M."/>
            <person name="Koszo T."/>
            <person name="Mondo S."/>
            <person name="Kiss B."/>
            <person name="Balint B."/>
            <person name="Kues U."/>
            <person name="Barry K."/>
            <person name="Hegedus J.C."/>
            <person name="Henrissat B."/>
            <person name="Johnson J."/>
            <person name="Lipzen A."/>
            <person name="Ohm R."/>
            <person name="Nagy I."/>
            <person name="Pangilinan J."/>
            <person name="Yan J."/>
            <person name="Xiong Y."/>
            <person name="Grigoriev I.V."/>
            <person name="Hibbett D.S."/>
            <person name="Nagy L.G."/>
        </authorList>
    </citation>
    <scope>NUCLEOTIDE SEQUENCE [LARGE SCALE GENOMIC DNA]</scope>
    <source>
        <strain evidence="2 3">SZMC22713</strain>
    </source>
</reference>
<dbReference type="Proteomes" id="UP000294933">
    <property type="component" value="Unassembled WGS sequence"/>
</dbReference>